<dbReference type="SUPFAM" id="SSF50978">
    <property type="entry name" value="WD40 repeat-like"/>
    <property type="match status" value="1"/>
</dbReference>
<accession>A0ABR4N2T8</accession>
<evidence type="ECO:0000256" key="1">
    <source>
        <dbReference type="SAM" id="MobiDB-lite"/>
    </source>
</evidence>
<name>A0ABR4N2T8_9FUNG</name>
<dbReference type="InterPro" id="IPR015943">
    <property type="entry name" value="WD40/YVTN_repeat-like_dom_sf"/>
</dbReference>
<dbReference type="PANTHER" id="PTHR15496">
    <property type="entry name" value="GENERAL TRANSCRIPTION FACTOR 3C POLYPEPTIDE 4 FAMILY"/>
    <property type="match status" value="1"/>
</dbReference>
<keyword evidence="4" id="KW-1185">Reference proteome</keyword>
<feature type="region of interest" description="Disordered" evidence="1">
    <location>
        <begin position="392"/>
        <end position="465"/>
    </location>
</feature>
<evidence type="ECO:0000313" key="3">
    <source>
        <dbReference type="EMBL" id="KAL2913814.1"/>
    </source>
</evidence>
<comment type="caution">
    <text evidence="3">The sequence shown here is derived from an EMBL/GenBank/DDBJ whole genome shotgun (WGS) entry which is preliminary data.</text>
</comment>
<dbReference type="Pfam" id="PF12657">
    <property type="entry name" value="TFIIIC_delta"/>
    <property type="match status" value="1"/>
</dbReference>
<dbReference type="Gene3D" id="2.130.10.10">
    <property type="entry name" value="YVTN repeat-like/Quinoprotein amine dehydrogenase"/>
    <property type="match status" value="1"/>
</dbReference>
<sequence length="822" mass="89660">MSSGQTASGGDTTVAKVSKLPPALGSAVWSAQNQLALTTAYMVHLFCPVPDGQPAFKRTAVDFKTLTMDRTSAALPLAKSAPLHGELANVAAWFSQGETFRRCVWSPVGLSSTFGCVLLALTSTFRLAIIQALTDPETGDWDALDMTPRVVSLYKNRHPDDYKKHVQTTTIAWSAASLGGVSLMAFGSSSGWISIWSVTDLANINNVLLIESHAVRVSCLELSDWIEQRDDMEQDEPQDAATSARSQTRANAAFIFVAAAGIDGSVRLHKLEAAPSETQGVSVSVAANVVTLPPANGFVTVIRFAPNQALGLFAVGRGKMLFVCSDQGLLASLSMPTWEAVADVVWAMDATNMRVYTTDGECLVVSLSRDQDSGQVGAFISQRFTRQFEQEMSKSIRVSADNDSDGEEEGPADRPDAADAGDATDAANAADAPNAEDAGSDDGEADDADEADEAGEADAEAERKPSSKGLWPWRIRVFGASRSYTGVFDAVHITIDRDNLMLYKTDAKMVSHLALWMPGSEHRDALSLDDLYARFPQLLSSLIDPVECISSGCKTRTWEMMRFALDYEPDKNPLQSEDFQSIVVALEETSETAQRAEILGVESLFHDYGMNASRMLMFLFFQLSKHLRELPESEDLLAALQSKPRLLFLFYLECMLTSLEVHIANHVAATRAPDPSDMDVDDDSASRRQALALTEQDIAILRPITLYLACIESEHLLEMMKRAVAPLPQVWESHLQPIVEGRSDVTETCPACGELVVLHGDGETARVTLRIVTTPVYMACTGCQRRRLYMDSSLGVLPAIINRIQQCVFCGDRFRPPLVSFI</sequence>
<dbReference type="InterPro" id="IPR044230">
    <property type="entry name" value="GTF3C4"/>
</dbReference>
<gene>
    <name evidence="3" type="ORF">HK105_206693</name>
</gene>
<dbReference type="Proteomes" id="UP001527925">
    <property type="component" value="Unassembled WGS sequence"/>
</dbReference>
<feature type="compositionally biased region" description="Acidic residues" evidence="1">
    <location>
        <begin position="438"/>
        <end position="459"/>
    </location>
</feature>
<evidence type="ECO:0000259" key="2">
    <source>
        <dbReference type="Pfam" id="PF12657"/>
    </source>
</evidence>
<dbReference type="InterPro" id="IPR036322">
    <property type="entry name" value="WD40_repeat_dom_sf"/>
</dbReference>
<reference evidence="3 4" key="1">
    <citation type="submission" date="2023-09" db="EMBL/GenBank/DDBJ databases">
        <title>Pangenome analysis of Batrachochytrium dendrobatidis and related Chytrids.</title>
        <authorList>
            <person name="Yacoub M.N."/>
            <person name="Stajich J.E."/>
            <person name="James T.Y."/>
        </authorList>
    </citation>
    <scope>NUCLEOTIDE SEQUENCE [LARGE SCALE GENOMIC DNA]</scope>
    <source>
        <strain evidence="3 4">JEL0888</strain>
    </source>
</reference>
<dbReference type="PANTHER" id="PTHR15496:SF2">
    <property type="entry name" value="GENERAL TRANSCRIPTION FACTOR 3C POLYPEPTIDE 4"/>
    <property type="match status" value="1"/>
</dbReference>
<dbReference type="InterPro" id="IPR024761">
    <property type="entry name" value="TFIIIC_delta_N"/>
</dbReference>
<feature type="compositionally biased region" description="Low complexity" evidence="1">
    <location>
        <begin position="418"/>
        <end position="437"/>
    </location>
</feature>
<organism evidence="3 4">
    <name type="scientific">Polyrhizophydium stewartii</name>
    <dbReference type="NCBI Taxonomy" id="2732419"/>
    <lineage>
        <taxon>Eukaryota</taxon>
        <taxon>Fungi</taxon>
        <taxon>Fungi incertae sedis</taxon>
        <taxon>Chytridiomycota</taxon>
        <taxon>Chytridiomycota incertae sedis</taxon>
        <taxon>Chytridiomycetes</taxon>
        <taxon>Rhizophydiales</taxon>
        <taxon>Rhizophydiales incertae sedis</taxon>
        <taxon>Polyrhizophydium</taxon>
    </lineage>
</organism>
<feature type="domain" description="Transcription factor IIIC 90kDa subunit N-terminal" evidence="2">
    <location>
        <begin position="29"/>
        <end position="408"/>
    </location>
</feature>
<proteinExistence type="predicted"/>
<evidence type="ECO:0000313" key="4">
    <source>
        <dbReference type="Proteomes" id="UP001527925"/>
    </source>
</evidence>
<dbReference type="EMBL" id="JADGIZ020000041">
    <property type="protein sequence ID" value="KAL2913814.1"/>
    <property type="molecule type" value="Genomic_DNA"/>
</dbReference>
<protein>
    <recommendedName>
        <fullName evidence="2">Transcription factor IIIC 90kDa subunit N-terminal domain-containing protein</fullName>
    </recommendedName>
</protein>